<dbReference type="InterPro" id="IPR013761">
    <property type="entry name" value="SAM/pointed_sf"/>
</dbReference>
<dbReference type="Gene3D" id="1.10.150.50">
    <property type="entry name" value="Transcription Factor, Ets-1"/>
    <property type="match status" value="1"/>
</dbReference>
<dbReference type="AlphaFoldDB" id="A0AAV2HEC0"/>
<keyword evidence="3" id="KW-1185">Reference proteome</keyword>
<organism evidence="2 3">
    <name type="scientific">Lymnaea stagnalis</name>
    <name type="common">Great pond snail</name>
    <name type="synonym">Helix stagnalis</name>
    <dbReference type="NCBI Taxonomy" id="6523"/>
    <lineage>
        <taxon>Eukaryota</taxon>
        <taxon>Metazoa</taxon>
        <taxon>Spiralia</taxon>
        <taxon>Lophotrochozoa</taxon>
        <taxon>Mollusca</taxon>
        <taxon>Gastropoda</taxon>
        <taxon>Heterobranchia</taxon>
        <taxon>Euthyneura</taxon>
        <taxon>Panpulmonata</taxon>
        <taxon>Hygrophila</taxon>
        <taxon>Lymnaeoidea</taxon>
        <taxon>Lymnaeidae</taxon>
        <taxon>Lymnaea</taxon>
    </lineage>
</organism>
<gene>
    <name evidence="2" type="ORF">GSLYS_00006238001</name>
</gene>
<reference evidence="2 3" key="1">
    <citation type="submission" date="2024-04" db="EMBL/GenBank/DDBJ databases">
        <authorList>
            <consortium name="Genoscope - CEA"/>
            <person name="William W."/>
        </authorList>
    </citation>
    <scope>NUCLEOTIDE SEQUENCE [LARGE SCALE GENOMIC DNA]</scope>
</reference>
<dbReference type="SUPFAM" id="SSF47769">
    <property type="entry name" value="SAM/Pointed domain"/>
    <property type="match status" value="1"/>
</dbReference>
<dbReference type="Pfam" id="PF00536">
    <property type="entry name" value="SAM_1"/>
    <property type="match status" value="1"/>
</dbReference>
<evidence type="ECO:0000313" key="3">
    <source>
        <dbReference type="Proteomes" id="UP001497497"/>
    </source>
</evidence>
<dbReference type="InterPro" id="IPR001660">
    <property type="entry name" value="SAM"/>
</dbReference>
<proteinExistence type="predicted"/>
<dbReference type="PROSITE" id="PS50105">
    <property type="entry name" value="SAM_DOMAIN"/>
    <property type="match status" value="1"/>
</dbReference>
<comment type="caution">
    <text evidence="2">The sequence shown here is derived from an EMBL/GenBank/DDBJ whole genome shotgun (WGS) entry which is preliminary data.</text>
</comment>
<dbReference type="Proteomes" id="UP001497497">
    <property type="component" value="Unassembled WGS sequence"/>
</dbReference>
<feature type="domain" description="SAM" evidence="1">
    <location>
        <begin position="58"/>
        <end position="117"/>
    </location>
</feature>
<evidence type="ECO:0000313" key="2">
    <source>
        <dbReference type="EMBL" id="CAL1532159.1"/>
    </source>
</evidence>
<name>A0AAV2HEC0_LYMST</name>
<protein>
    <recommendedName>
        <fullName evidence="1">SAM domain-containing protein</fullName>
    </recommendedName>
</protein>
<evidence type="ECO:0000259" key="1">
    <source>
        <dbReference type="PROSITE" id="PS50105"/>
    </source>
</evidence>
<dbReference type="EMBL" id="CAXITT010000108">
    <property type="protein sequence ID" value="CAL1532159.1"/>
    <property type="molecule type" value="Genomic_DNA"/>
</dbReference>
<accession>A0AAV2HEC0</accession>
<sequence>MTGNPLSFARMDNNTRVSFLGMIRQCLPITHHSRVDYEQMANRSYIDVPDIYFLDHCQVATWADSIGLGQFSPLFRYHLINGRKLLTLDAISLHRLGSSNMIANIQMENAIRDVSIRARRESESYQVQPYFVTQALTLGRLPPQRYHRELFQFTDPWLTENYNFVNISANDLRLHVKNLNTYRHYSNSRP</sequence>